<dbReference type="GO" id="GO:0016740">
    <property type="term" value="F:transferase activity"/>
    <property type="evidence" value="ECO:0007669"/>
    <property type="project" value="UniProtKB-KW"/>
</dbReference>
<keyword evidence="2" id="KW-1185">Reference proteome</keyword>
<dbReference type="EMBL" id="CP059851">
    <property type="protein sequence ID" value="QMW22322.1"/>
    <property type="molecule type" value="Genomic_DNA"/>
</dbReference>
<dbReference type="Proteomes" id="UP000515292">
    <property type="component" value="Chromosome"/>
</dbReference>
<keyword evidence="1" id="KW-0808">Transferase</keyword>
<dbReference type="PANTHER" id="PTHR47017">
    <property type="entry name" value="ACYL-COA"/>
    <property type="match status" value="1"/>
</dbReference>
<gene>
    <name evidence="1" type="ORF">H3309_13310</name>
</gene>
<dbReference type="InterPro" id="IPR016181">
    <property type="entry name" value="Acyl_CoA_acyltransferase"/>
</dbReference>
<dbReference type="AlphaFoldDB" id="A0A7G5IG30"/>
<dbReference type="PANTHER" id="PTHR47017:SF1">
    <property type="entry name" value="ACYL-COA"/>
    <property type="match status" value="1"/>
</dbReference>
<dbReference type="Pfam" id="PF04339">
    <property type="entry name" value="FemAB_like"/>
    <property type="match status" value="1"/>
</dbReference>
<dbReference type="InterPro" id="IPR007434">
    <property type="entry name" value="FemAB-like"/>
</dbReference>
<name>A0A7G5IG30_9SPHN</name>
<dbReference type="RefSeq" id="WP_182295167.1">
    <property type="nucleotide sequence ID" value="NZ_CP059851.1"/>
</dbReference>
<accession>A0A7G5IG30</accession>
<protein>
    <submittedName>
        <fullName evidence="1">N-acetyltransferase</fullName>
    </submittedName>
</protein>
<organism evidence="1 2">
    <name type="scientific">Sandaracinobacteroides saxicola</name>
    <dbReference type="NCBI Taxonomy" id="2759707"/>
    <lineage>
        <taxon>Bacteria</taxon>
        <taxon>Pseudomonadati</taxon>
        <taxon>Pseudomonadota</taxon>
        <taxon>Alphaproteobacteria</taxon>
        <taxon>Sphingomonadales</taxon>
        <taxon>Sphingosinicellaceae</taxon>
        <taxon>Sandaracinobacteroides</taxon>
    </lineage>
</organism>
<reference evidence="1 2" key="1">
    <citation type="submission" date="2020-07" db="EMBL/GenBank/DDBJ databases">
        <title>Complete genome sequence for Sandaracinobacter sp. M6.</title>
        <authorList>
            <person name="Tang Y."/>
            <person name="Liu Q."/>
            <person name="Guo Z."/>
            <person name="Lei P."/>
            <person name="Huang B."/>
        </authorList>
    </citation>
    <scope>NUCLEOTIDE SEQUENCE [LARGE SCALE GENOMIC DNA]</scope>
    <source>
        <strain evidence="1 2">M6</strain>
    </source>
</reference>
<dbReference type="Gene3D" id="3.40.630.30">
    <property type="match status" value="1"/>
</dbReference>
<proteinExistence type="predicted"/>
<dbReference type="SUPFAM" id="SSF55729">
    <property type="entry name" value="Acyl-CoA N-acyltransferases (Nat)"/>
    <property type="match status" value="1"/>
</dbReference>
<dbReference type="KEGG" id="sand:H3309_13310"/>
<evidence type="ECO:0000313" key="2">
    <source>
        <dbReference type="Proteomes" id="UP000515292"/>
    </source>
</evidence>
<evidence type="ECO:0000313" key="1">
    <source>
        <dbReference type="EMBL" id="QMW22322.1"/>
    </source>
</evidence>
<sequence length="378" mass="41568">MSEGEIIARILHRAGDIAAADWDACAGRANPFAAHAFVTALEDSGSVSARAGWQPVHLVVDGAAGRPAAILPGYLKSHSQGEYVFDHSWADAWARAGQSYYPKLQHSSPFTPATGPRLLGDPALAPVLIAASEALVRQNGFSGAHATFLTPDDRARFEAAGWMPRHDVQYHWFNEGFAGFDDFLAALASRKRKVLKRERAEALAAVDGIDWLTGADLTEAAWDAFWAFYQDTGSRKWGRPYLTRNFFSLLSERMADRVLLVMARKAGRWVAGALNFIGEDALYGRNWGCSEDIPFLHFEVCYHQAIDFAAQRGLARVEAGAQGQHKLARGYRPVATTSAHFISDLRFRAAVADFLTRERPAVLGEAEALEAYLPFRAM</sequence>